<evidence type="ECO:0000313" key="4">
    <source>
        <dbReference type="Proteomes" id="UP000065734"/>
    </source>
</evidence>
<feature type="chain" id="PRO_5009792044" evidence="2">
    <location>
        <begin position="23"/>
        <end position="92"/>
    </location>
</feature>
<dbReference type="AlphaFoldDB" id="A0A0P0JJ52"/>
<evidence type="ECO:0000313" key="3">
    <source>
        <dbReference type="EMBL" id="CUU41888.1"/>
    </source>
</evidence>
<accession>A0A0P0JJ52</accession>
<evidence type="ECO:0000256" key="2">
    <source>
        <dbReference type="SAM" id="SignalP"/>
    </source>
</evidence>
<gene>
    <name evidence="3" type="ORF">BVIRIDIS_08870</name>
</gene>
<dbReference type="Proteomes" id="UP000065734">
    <property type="component" value="Chromosome I"/>
</dbReference>
<feature type="signal peptide" evidence="2">
    <location>
        <begin position="1"/>
        <end position="22"/>
    </location>
</feature>
<proteinExistence type="predicted"/>
<feature type="compositionally biased region" description="Basic and acidic residues" evidence="1">
    <location>
        <begin position="83"/>
        <end position="92"/>
    </location>
</feature>
<keyword evidence="2" id="KW-0732">Signal</keyword>
<feature type="region of interest" description="Disordered" evidence="1">
    <location>
        <begin position="41"/>
        <end position="92"/>
    </location>
</feature>
<organism evidence="3 4">
    <name type="scientific">Blastochloris viridis</name>
    <name type="common">Rhodopseudomonas viridis</name>
    <dbReference type="NCBI Taxonomy" id="1079"/>
    <lineage>
        <taxon>Bacteria</taxon>
        <taxon>Pseudomonadati</taxon>
        <taxon>Pseudomonadota</taxon>
        <taxon>Alphaproteobacteria</taxon>
        <taxon>Hyphomicrobiales</taxon>
        <taxon>Blastochloridaceae</taxon>
        <taxon>Blastochloris</taxon>
    </lineage>
</organism>
<keyword evidence="4" id="KW-1185">Reference proteome</keyword>
<reference evidence="4" key="1">
    <citation type="journal article" date="2016" name="Genome Announc.">
        <title>Revised genome sequence of the purple photosynthetic bacterium Blastochloris viridis.</title>
        <authorList>
            <person name="Liu L.N."/>
            <person name="Faulkner M."/>
            <person name="Liu X."/>
            <person name="Huang F."/>
            <person name="Darby A.C."/>
            <person name="Hall N."/>
        </authorList>
    </citation>
    <scope>NUCLEOTIDE SEQUENCE [LARGE SCALE GENOMIC DNA]</scope>
    <source>
        <strain evidence="4">ATCC 19567 / DSM 133 / F</strain>
    </source>
</reference>
<protein>
    <submittedName>
        <fullName evidence="3">Uncharacterized protein</fullName>
    </submittedName>
</protein>
<sequence>MVSRFLLVGVAAAMLFGGVAISAPTPASAQEAGIELVQYWGDGPPRRHYRRPPPPPPRYWGHSRRPYYDRHYRRPPPPPPRYWRGDRPYRYY</sequence>
<evidence type="ECO:0000256" key="1">
    <source>
        <dbReference type="SAM" id="MobiDB-lite"/>
    </source>
</evidence>
<dbReference type="RefSeq" id="WP_055037047.1">
    <property type="nucleotide sequence ID" value="NZ_AP014854.2"/>
</dbReference>
<name>A0A0P0JJ52_BLAVI</name>
<dbReference type="KEGG" id="bvr:BVIR_1442"/>
<dbReference type="EMBL" id="LN907867">
    <property type="protein sequence ID" value="CUU41888.1"/>
    <property type="molecule type" value="Genomic_DNA"/>
</dbReference>